<dbReference type="SUPFAM" id="SSF52833">
    <property type="entry name" value="Thioredoxin-like"/>
    <property type="match status" value="1"/>
</dbReference>
<dbReference type="Gene3D" id="3.30.70.20">
    <property type="match status" value="1"/>
</dbReference>
<evidence type="ECO:0000256" key="2">
    <source>
        <dbReference type="ARBA" id="ARBA00022485"/>
    </source>
</evidence>
<name>A0A0S7BWZ3_9CHLR</name>
<evidence type="ECO:0000313" key="8">
    <source>
        <dbReference type="Proteomes" id="UP000053370"/>
    </source>
</evidence>
<dbReference type="Pfam" id="PF00037">
    <property type="entry name" value="Fer4"/>
    <property type="match status" value="2"/>
</dbReference>
<keyword evidence="3" id="KW-0479">Metal-binding</keyword>
<dbReference type="InterPro" id="IPR019575">
    <property type="entry name" value="Nuop51_4Fe4S-bd"/>
</dbReference>
<keyword evidence="4" id="KW-0408">Iron</keyword>
<evidence type="ECO:0000256" key="4">
    <source>
        <dbReference type="ARBA" id="ARBA00023004"/>
    </source>
</evidence>
<dbReference type="Gene3D" id="3.40.50.11540">
    <property type="entry name" value="NADH-ubiquinone oxidoreductase 51kDa subunit"/>
    <property type="match status" value="1"/>
</dbReference>
<dbReference type="OrthoDB" id="9761899at2"/>
<keyword evidence="8" id="KW-1185">Reference proteome</keyword>
<dbReference type="InterPro" id="IPR036249">
    <property type="entry name" value="Thioredoxin-like_sf"/>
</dbReference>
<protein>
    <submittedName>
        <fullName evidence="7">NADH:ubiquinone oxidoreductase, NADH-binding 51 kD subunit</fullName>
    </submittedName>
</protein>
<dbReference type="Gene3D" id="3.40.30.10">
    <property type="entry name" value="Glutaredoxin"/>
    <property type="match status" value="1"/>
</dbReference>
<evidence type="ECO:0000256" key="5">
    <source>
        <dbReference type="ARBA" id="ARBA00023014"/>
    </source>
</evidence>
<keyword evidence="2" id="KW-0004">4Fe-4S</keyword>
<comment type="similarity">
    <text evidence="1">Belongs to the complex I 51 kDa subunit family.</text>
</comment>
<dbReference type="PANTHER" id="PTHR43578">
    <property type="entry name" value="NADH-QUINONE OXIDOREDUCTASE SUBUNIT F"/>
    <property type="match status" value="1"/>
</dbReference>
<keyword evidence="7" id="KW-0830">Ubiquinone</keyword>
<dbReference type="PROSITE" id="PS51379">
    <property type="entry name" value="4FE4S_FER_2"/>
    <property type="match status" value="2"/>
</dbReference>
<reference evidence="7" key="1">
    <citation type="journal article" date="2015" name="Genome Announc.">
        <title>Draft Genome Sequence of Anaerolineae Strain TC1, a Novel Isolate from a Methanogenic Wastewater Treatment System.</title>
        <authorList>
            <person name="Matsuura N."/>
            <person name="Tourlousse D.M."/>
            <person name="Sun L."/>
            <person name="Toyonaga M."/>
            <person name="Kuroda K."/>
            <person name="Ohashi A."/>
            <person name="Cruz R."/>
            <person name="Yamaguchi T."/>
            <person name="Sekiguchi Y."/>
        </authorList>
    </citation>
    <scope>NUCLEOTIDE SEQUENCE [LARGE SCALE GENOMIC DNA]</scope>
    <source>
        <strain evidence="7">TC1</strain>
    </source>
</reference>
<dbReference type="InterPro" id="IPR017896">
    <property type="entry name" value="4Fe4S_Fe-S-bd"/>
</dbReference>
<dbReference type="PANTHER" id="PTHR43578:SF3">
    <property type="entry name" value="NADH-QUINONE OXIDOREDUCTASE SUBUNIT F"/>
    <property type="match status" value="1"/>
</dbReference>
<dbReference type="FunFam" id="1.20.1440.230:FF:000001">
    <property type="entry name" value="Mitochondrial NADH dehydrogenase flavoprotein 1"/>
    <property type="match status" value="1"/>
</dbReference>
<evidence type="ECO:0000259" key="6">
    <source>
        <dbReference type="PROSITE" id="PS51379"/>
    </source>
</evidence>
<dbReference type="InterPro" id="IPR037207">
    <property type="entry name" value="Nuop51_4Fe4S-bd_sf"/>
</dbReference>
<keyword evidence="5" id="KW-0411">Iron-sulfur</keyword>
<accession>A0A0S7BWZ3</accession>
<dbReference type="AlphaFoldDB" id="A0A0S7BWZ3"/>
<feature type="domain" description="4Fe-4S ferredoxin-type" evidence="6">
    <location>
        <begin position="571"/>
        <end position="600"/>
    </location>
</feature>
<dbReference type="Pfam" id="PF01512">
    <property type="entry name" value="Complex1_51K"/>
    <property type="match status" value="1"/>
</dbReference>
<dbReference type="InterPro" id="IPR011538">
    <property type="entry name" value="Nuo51_FMN-bd"/>
</dbReference>
<dbReference type="InterPro" id="IPR037225">
    <property type="entry name" value="Nuo51_FMN-bd_sf"/>
</dbReference>
<dbReference type="SUPFAM" id="SSF142984">
    <property type="entry name" value="Nqo1 middle domain-like"/>
    <property type="match status" value="1"/>
</dbReference>
<proteinExistence type="inferred from homology"/>
<dbReference type="SMART" id="SM00928">
    <property type="entry name" value="NADH_4Fe-4S"/>
    <property type="match status" value="1"/>
</dbReference>
<dbReference type="SUPFAM" id="SSF54862">
    <property type="entry name" value="4Fe-4S ferredoxins"/>
    <property type="match status" value="1"/>
</dbReference>
<sequence length="628" mass="68590">MERINSITDLVQASEKYRNALSRQTLRISVCADTGCIANGSLNVYKKLVEVAEKDGGLVNIQLLSNDENVKGKAIVKTGCLGFCTRGPMVRVDTLNLVYVHVKEEDAEEIYYSSLKGQVVERLLEKDPETNKPYLHIEESPFYRKQKINILEHSGHIDPASIEEYIADNGFRALAKVLSGLSPEDVNQIVSESGLRGRGGGGFPTGTKWKFARTQNSEKKYMICNGDEGDPGAFMNRSVLEGDCFRVIEGMMIAGYTIGADEGIFYVRAEYPLAVKRLKASIKQCEEAGLLGKNIMGSEFSYSLSVREGAGAFVCGEETALMASIEGKRGISSPRPPFPAVSGLYKKPTIINNVETLANIPKIILNGPEWFKSIGTEKSPGTKTFALTGKVRNTGLVEIPMGTTLREMVFDIGGGIQNQKKFKAVQIGGPSGGCLPESQLDNALDYDSLQKVGAMVGSGGIVVMDEDNCIVEVARYFMTFIQAESCGKCVACREGTKQMLNIMTKIVEDRATLEDLELLEEVASIVKDASLCALGKTAANPILTTLRYFRDEYIAHIVEHRCPAGVCKAFKHYTIVPEKCVGCGACAKKCRSQAISGIIKNPFQINQDLCIKCGVCKETCRFDAIEVR</sequence>
<dbReference type="Gene3D" id="6.10.250.1450">
    <property type="match status" value="1"/>
</dbReference>
<dbReference type="Gene3D" id="1.20.1440.230">
    <property type="entry name" value="NADH-ubiquinone oxidoreductase 51kDa subunit, iron-sulphur binding domain"/>
    <property type="match status" value="1"/>
</dbReference>
<dbReference type="STRING" id="1678840.ATC1_131297"/>
<dbReference type="GO" id="GO:0051539">
    <property type="term" value="F:4 iron, 4 sulfur cluster binding"/>
    <property type="evidence" value="ECO:0007669"/>
    <property type="project" value="UniProtKB-KW"/>
</dbReference>
<evidence type="ECO:0000256" key="1">
    <source>
        <dbReference type="ARBA" id="ARBA00007523"/>
    </source>
</evidence>
<dbReference type="FunFam" id="3.40.50.11540:FF:000001">
    <property type="entry name" value="NADH dehydrogenase [ubiquinone] flavoprotein 1, mitochondrial"/>
    <property type="match status" value="1"/>
</dbReference>
<dbReference type="PATRIC" id="fig|1678840.3.peg.2749"/>
<dbReference type="Proteomes" id="UP000053370">
    <property type="component" value="Unassembled WGS sequence"/>
</dbReference>
<feature type="domain" description="4Fe-4S ferredoxin-type" evidence="6">
    <location>
        <begin position="601"/>
        <end position="628"/>
    </location>
</feature>
<evidence type="ECO:0000256" key="3">
    <source>
        <dbReference type="ARBA" id="ARBA00022723"/>
    </source>
</evidence>
<dbReference type="CDD" id="cd02980">
    <property type="entry name" value="TRX_Fd_family"/>
    <property type="match status" value="1"/>
</dbReference>
<dbReference type="SUPFAM" id="SSF140490">
    <property type="entry name" value="Nqo1C-terminal domain-like"/>
    <property type="match status" value="1"/>
</dbReference>
<dbReference type="Pfam" id="PF10589">
    <property type="entry name" value="NADH_4Fe-4S"/>
    <property type="match status" value="1"/>
</dbReference>
<organism evidence="7">
    <name type="scientific">Flexilinea flocculi</name>
    <dbReference type="NCBI Taxonomy" id="1678840"/>
    <lineage>
        <taxon>Bacteria</taxon>
        <taxon>Bacillati</taxon>
        <taxon>Chloroflexota</taxon>
        <taxon>Anaerolineae</taxon>
        <taxon>Anaerolineales</taxon>
        <taxon>Anaerolineaceae</taxon>
        <taxon>Flexilinea</taxon>
    </lineage>
</organism>
<gene>
    <name evidence="7" type="ORF">ATC1_131297</name>
</gene>
<dbReference type="SUPFAM" id="SSF142019">
    <property type="entry name" value="Nqo1 FMN-binding domain-like"/>
    <property type="match status" value="1"/>
</dbReference>
<dbReference type="Gene3D" id="3.10.20.600">
    <property type="match status" value="1"/>
</dbReference>
<dbReference type="RefSeq" id="WP_062282257.1">
    <property type="nucleotide sequence ID" value="NZ_DF968181.1"/>
</dbReference>
<dbReference type="EMBL" id="DF968181">
    <property type="protein sequence ID" value="GAP41312.1"/>
    <property type="molecule type" value="Genomic_DNA"/>
</dbReference>
<dbReference type="GO" id="GO:0046872">
    <property type="term" value="F:metal ion binding"/>
    <property type="evidence" value="ECO:0007669"/>
    <property type="project" value="UniProtKB-KW"/>
</dbReference>
<evidence type="ECO:0000313" key="7">
    <source>
        <dbReference type="EMBL" id="GAP41312.1"/>
    </source>
</evidence>